<dbReference type="OrthoDB" id="7347328at2"/>
<accession>L0A819</accession>
<dbReference type="Pfam" id="PF07331">
    <property type="entry name" value="TctB"/>
    <property type="match status" value="1"/>
</dbReference>
<geneLocation type="plasmid" evidence="3 4">
    <name>pDEIPE01</name>
</geneLocation>
<protein>
    <submittedName>
        <fullName evidence="3">Tripartite tricarboxylate transporter TctB family</fullName>
    </submittedName>
</protein>
<evidence type="ECO:0000259" key="2">
    <source>
        <dbReference type="Pfam" id="PF07331"/>
    </source>
</evidence>
<keyword evidence="4" id="KW-1185">Reference proteome</keyword>
<dbReference type="AlphaFoldDB" id="L0A819"/>
<feature type="transmembrane region" description="Helical" evidence="1">
    <location>
        <begin position="20"/>
        <end position="39"/>
    </location>
</feature>
<feature type="domain" description="DUF1468" evidence="2">
    <location>
        <begin position="20"/>
        <end position="162"/>
    </location>
</feature>
<dbReference type="InterPro" id="IPR009936">
    <property type="entry name" value="DUF1468"/>
</dbReference>
<feature type="transmembrane region" description="Helical" evidence="1">
    <location>
        <begin position="98"/>
        <end position="127"/>
    </location>
</feature>
<organism evidence="3 4">
    <name type="scientific">Deinococcus peraridilitoris (strain DSM 19664 / LMG 22246 / CIP 109416 / KR-200)</name>
    <dbReference type="NCBI Taxonomy" id="937777"/>
    <lineage>
        <taxon>Bacteria</taxon>
        <taxon>Thermotogati</taxon>
        <taxon>Deinococcota</taxon>
        <taxon>Deinococci</taxon>
        <taxon>Deinococcales</taxon>
        <taxon>Deinococcaceae</taxon>
        <taxon>Deinococcus</taxon>
    </lineage>
</organism>
<evidence type="ECO:0000256" key="1">
    <source>
        <dbReference type="SAM" id="Phobius"/>
    </source>
</evidence>
<sequence>MNNPQSAPRKRGISLADLALALGVTALGGLFLLGTLQIQATTGYSQVGPRFFPYVVATGLLIVGVLLTIDALRGGRAEPAAEEDADPNAPNNWAAMGWIALGILLDMLLMNVGGFVVASIALFWCVARGFQSRKPLRDLAIAVILAVLVYVVFTRGLGLNLPDGILKGLL</sequence>
<reference evidence="4" key="1">
    <citation type="submission" date="2012-03" db="EMBL/GenBank/DDBJ databases">
        <title>Complete sequence of plasmid 1 of Deinococcus peraridilitoris DSM 19664.</title>
        <authorList>
            <person name="Lucas S."/>
            <person name="Copeland A."/>
            <person name="Lapidus A."/>
            <person name="Glavina del Rio T."/>
            <person name="Dalin E."/>
            <person name="Tice H."/>
            <person name="Bruce D."/>
            <person name="Goodwin L."/>
            <person name="Pitluck S."/>
            <person name="Peters L."/>
            <person name="Mikhailova N."/>
            <person name="Lu M."/>
            <person name="Kyrpides N."/>
            <person name="Mavromatis K."/>
            <person name="Ivanova N."/>
            <person name="Brettin T."/>
            <person name="Detter J.C."/>
            <person name="Han C."/>
            <person name="Larimer F."/>
            <person name="Land M."/>
            <person name="Hauser L."/>
            <person name="Markowitz V."/>
            <person name="Cheng J.-F."/>
            <person name="Hugenholtz P."/>
            <person name="Woyke T."/>
            <person name="Wu D."/>
            <person name="Pukall R."/>
            <person name="Steenblock K."/>
            <person name="Brambilla E."/>
            <person name="Klenk H.-P."/>
            <person name="Eisen J.A."/>
        </authorList>
    </citation>
    <scope>NUCLEOTIDE SEQUENCE [LARGE SCALE GENOMIC DNA]</scope>
    <source>
        <strain evidence="4">DSM 19664 / LMG 22246 / CIP 109416 / KR-200</strain>
        <plasmid evidence="4">Plasmid pDEIPE01</plasmid>
    </source>
</reference>
<evidence type="ECO:0000313" key="3">
    <source>
        <dbReference type="EMBL" id="AFZ69574.1"/>
    </source>
</evidence>
<gene>
    <name evidence="3" type="ordered locus">Deipe_4214</name>
</gene>
<dbReference type="HOGENOM" id="CLU_110735_0_1_0"/>
<keyword evidence="1" id="KW-1133">Transmembrane helix</keyword>
<feature type="transmembrane region" description="Helical" evidence="1">
    <location>
        <begin position="139"/>
        <end position="158"/>
    </location>
</feature>
<keyword evidence="1" id="KW-0812">Transmembrane</keyword>
<evidence type="ECO:0000313" key="4">
    <source>
        <dbReference type="Proteomes" id="UP000010467"/>
    </source>
</evidence>
<dbReference type="KEGG" id="dpd:Deipe_4214"/>
<name>L0A819_DEIPD</name>
<dbReference type="PATRIC" id="fig|937777.3.peg.4243"/>
<keyword evidence="3" id="KW-0614">Plasmid</keyword>
<proteinExistence type="predicted"/>
<feature type="transmembrane region" description="Helical" evidence="1">
    <location>
        <begin position="51"/>
        <end position="69"/>
    </location>
</feature>
<dbReference type="Proteomes" id="UP000010467">
    <property type="component" value="Plasmid pDEIPE01"/>
</dbReference>
<dbReference type="RefSeq" id="WP_015231475.1">
    <property type="nucleotide sequence ID" value="NC_019789.1"/>
</dbReference>
<keyword evidence="1" id="KW-0472">Membrane</keyword>
<dbReference type="EMBL" id="CP003383">
    <property type="protein sequence ID" value="AFZ69574.1"/>
    <property type="molecule type" value="Genomic_DNA"/>
</dbReference>